<feature type="region of interest" description="Disordered" evidence="1">
    <location>
        <begin position="194"/>
        <end position="217"/>
    </location>
</feature>
<comment type="caution">
    <text evidence="4">The sequence shown here is derived from an EMBL/GenBank/DDBJ whole genome shotgun (WGS) entry which is preliminary data.</text>
</comment>
<dbReference type="Gene3D" id="3.60.15.10">
    <property type="entry name" value="Ribonuclease Z/Hydroxyacylglutathione hydrolase-like"/>
    <property type="match status" value="1"/>
</dbReference>
<evidence type="ECO:0000256" key="1">
    <source>
        <dbReference type="SAM" id="MobiDB-lite"/>
    </source>
</evidence>
<feature type="compositionally biased region" description="Basic residues" evidence="1">
    <location>
        <begin position="358"/>
        <end position="371"/>
    </location>
</feature>
<evidence type="ECO:0000313" key="4">
    <source>
        <dbReference type="EMBL" id="MBR7828682.1"/>
    </source>
</evidence>
<feature type="region of interest" description="Disordered" evidence="1">
    <location>
        <begin position="1"/>
        <end position="20"/>
    </location>
</feature>
<proteinExistence type="predicted"/>
<protein>
    <submittedName>
        <fullName evidence="4">MBL fold metallo-hydrolase</fullName>
    </submittedName>
</protein>
<dbReference type="Proteomes" id="UP000676325">
    <property type="component" value="Unassembled WGS sequence"/>
</dbReference>
<accession>A0A941EDW1</accession>
<dbReference type="PANTHER" id="PTHR30619">
    <property type="entry name" value="DNA INTERNALIZATION/COMPETENCE PROTEIN COMEC/REC2"/>
    <property type="match status" value="1"/>
</dbReference>
<keyword evidence="2" id="KW-1133">Transmembrane helix</keyword>
<evidence type="ECO:0000313" key="5">
    <source>
        <dbReference type="Proteomes" id="UP000676325"/>
    </source>
</evidence>
<dbReference type="PANTHER" id="PTHR30619:SF1">
    <property type="entry name" value="RECOMBINATION PROTEIN 2"/>
    <property type="match status" value="1"/>
</dbReference>
<dbReference type="InterPro" id="IPR035681">
    <property type="entry name" value="ComA-like_MBL"/>
</dbReference>
<evidence type="ECO:0000259" key="3">
    <source>
        <dbReference type="Pfam" id="PF00753"/>
    </source>
</evidence>
<feature type="domain" description="Metallo-beta-lactamase" evidence="3">
    <location>
        <begin position="89"/>
        <end position="194"/>
    </location>
</feature>
<reference evidence="4" key="1">
    <citation type="submission" date="2021-04" db="EMBL/GenBank/DDBJ databases">
        <title>Genome based classification of Actinospica acidithermotolerans sp. nov., an actinobacterium isolated from an Indonesian hot spring.</title>
        <authorList>
            <person name="Kusuma A.B."/>
            <person name="Putra K.E."/>
            <person name="Nafisah S."/>
            <person name="Loh J."/>
            <person name="Nouioui I."/>
            <person name="Goodfellow M."/>
        </authorList>
    </citation>
    <scope>NUCLEOTIDE SEQUENCE</scope>
    <source>
        <strain evidence="4">MGRD01-02</strain>
    </source>
</reference>
<dbReference type="SUPFAM" id="SSF56281">
    <property type="entry name" value="Metallo-hydrolase/oxidoreductase"/>
    <property type="match status" value="1"/>
</dbReference>
<dbReference type="CDD" id="cd07731">
    <property type="entry name" value="ComA-like_MBL-fold"/>
    <property type="match status" value="1"/>
</dbReference>
<dbReference type="AlphaFoldDB" id="A0A941EDW1"/>
<keyword evidence="5" id="KW-1185">Reference proteome</keyword>
<feature type="transmembrane region" description="Helical" evidence="2">
    <location>
        <begin position="34"/>
        <end position="51"/>
    </location>
</feature>
<dbReference type="InterPro" id="IPR001279">
    <property type="entry name" value="Metallo-B-lactamas"/>
</dbReference>
<organism evidence="4 5">
    <name type="scientific">Actinospica acidithermotolerans</name>
    <dbReference type="NCBI Taxonomy" id="2828514"/>
    <lineage>
        <taxon>Bacteria</taxon>
        <taxon>Bacillati</taxon>
        <taxon>Actinomycetota</taxon>
        <taxon>Actinomycetes</taxon>
        <taxon>Catenulisporales</taxon>
        <taxon>Actinospicaceae</taxon>
        <taxon>Actinospica</taxon>
    </lineage>
</organism>
<gene>
    <name evidence="4" type="ORF">KDK95_20405</name>
</gene>
<dbReference type="InterPro" id="IPR052159">
    <property type="entry name" value="Competence_DNA_uptake"/>
</dbReference>
<dbReference type="EMBL" id="JAGSOH010000062">
    <property type="protein sequence ID" value="MBR7828682.1"/>
    <property type="molecule type" value="Genomic_DNA"/>
</dbReference>
<sequence>MTNSPSNGPSNGPSSRPISRPAKHLTEHLTRRRVIILVCLLLVTASAIPLIRQLTGPPATSSSPWTLAVCDIGQGDGMFLNLSPHTAIAVDTGPDPAKEDTCARRLDITDVPLAILTHFHADHVDGLSGLLQGRRVGQIETTTVDDPPAGAAQVNRLAAAAGIPVVRVRPDEQRALGDLTWRVLWPQAEHPLQASAAMGDGGGSMAEDGPAENSGPNDDSIVMAVTVNVRGAPFHILLTGDIETPVQQSLLQDRRQYLKADVLKVPHHGSAKQDPDFLAAVAPSLSVISVGQGNPYGHPNPKTVYLAGADGARVYRTDLDGMVLISAPATPDAAIPVQADRGDGTVPTAPPSSGATSRGHHGGGRSRRHRYSSLPSLMSARFSARRATYSFADPA</sequence>
<evidence type="ECO:0000256" key="2">
    <source>
        <dbReference type="SAM" id="Phobius"/>
    </source>
</evidence>
<name>A0A941EDW1_9ACTN</name>
<keyword evidence="2" id="KW-0812">Transmembrane</keyword>
<keyword evidence="2" id="KW-0472">Membrane</keyword>
<dbReference type="Pfam" id="PF00753">
    <property type="entry name" value="Lactamase_B"/>
    <property type="match status" value="1"/>
</dbReference>
<feature type="region of interest" description="Disordered" evidence="1">
    <location>
        <begin position="337"/>
        <end position="373"/>
    </location>
</feature>
<dbReference type="InterPro" id="IPR036866">
    <property type="entry name" value="RibonucZ/Hydroxyglut_hydro"/>
</dbReference>
<dbReference type="RefSeq" id="WP_212519813.1">
    <property type="nucleotide sequence ID" value="NZ_JAGSOH010000062.1"/>
</dbReference>